<evidence type="ECO:0000259" key="7">
    <source>
        <dbReference type="Pfam" id="PF10415"/>
    </source>
</evidence>
<dbReference type="Gene3D" id="1.10.40.30">
    <property type="entry name" value="Fumarase/aspartase (C-terminal domain)"/>
    <property type="match status" value="1"/>
</dbReference>
<dbReference type="GO" id="GO:0006106">
    <property type="term" value="P:fumarate metabolic process"/>
    <property type="evidence" value="ECO:0007669"/>
    <property type="project" value="InterPro"/>
</dbReference>
<comment type="similarity">
    <text evidence="1">Belongs to the class-II fumarase/aspartase family. Fumarase subfamily.</text>
</comment>
<dbReference type="Gene3D" id="1.10.275.10">
    <property type="entry name" value="Fumarase/aspartase (N-terminal domain)"/>
    <property type="match status" value="1"/>
</dbReference>
<dbReference type="Pfam" id="PF00206">
    <property type="entry name" value="Lyase_1"/>
    <property type="match status" value="1"/>
</dbReference>
<evidence type="ECO:0000256" key="2">
    <source>
        <dbReference type="ARBA" id="ARBA00012921"/>
    </source>
</evidence>
<evidence type="ECO:0000256" key="5">
    <source>
        <dbReference type="ARBA" id="ARBA00023239"/>
    </source>
</evidence>
<dbReference type="InterPro" id="IPR018951">
    <property type="entry name" value="Fumarase_C_C"/>
</dbReference>
<evidence type="ECO:0000259" key="6">
    <source>
        <dbReference type="Pfam" id="PF00206"/>
    </source>
</evidence>
<dbReference type="PANTHER" id="PTHR11444:SF22">
    <property type="entry name" value="FUMARATE HYDRATASE CLASS II"/>
    <property type="match status" value="1"/>
</dbReference>
<dbReference type="InterPro" id="IPR005677">
    <property type="entry name" value="Fum_hydII"/>
</dbReference>
<dbReference type="SUPFAM" id="SSF48557">
    <property type="entry name" value="L-aspartase-like"/>
    <property type="match status" value="1"/>
</dbReference>
<evidence type="ECO:0000256" key="4">
    <source>
        <dbReference type="ARBA" id="ARBA00022532"/>
    </source>
</evidence>
<evidence type="ECO:0000313" key="8">
    <source>
        <dbReference type="EMBL" id="KKN53070.1"/>
    </source>
</evidence>
<dbReference type="PRINTS" id="PR00149">
    <property type="entry name" value="FUMRATELYASE"/>
</dbReference>
<keyword evidence="3" id="KW-0963">Cytoplasm</keyword>
<reference evidence="8" key="1">
    <citation type="journal article" date="2015" name="Nature">
        <title>Complex archaea that bridge the gap between prokaryotes and eukaryotes.</title>
        <authorList>
            <person name="Spang A."/>
            <person name="Saw J.H."/>
            <person name="Jorgensen S.L."/>
            <person name="Zaremba-Niedzwiedzka K."/>
            <person name="Martijn J."/>
            <person name="Lind A.E."/>
            <person name="van Eijk R."/>
            <person name="Schleper C."/>
            <person name="Guy L."/>
            <person name="Ettema T.J."/>
        </authorList>
    </citation>
    <scope>NUCLEOTIDE SEQUENCE</scope>
</reference>
<sequence length="466" mass="51940">MKQIMNFRIEKDILGEVEVPSNVYWGVNTQRAIQHFKISGKIFPQIFIISLAQLKKACLLANCKLGLIDKEKSEAILKAVNEILEENKYLNQFPIDIYQSGSGTQTNMNMNEVLANRANEILGFQIGKKSPIHPNDHVNKGQSSNDIIPSTMHLSALQVIKQKLFPAITRLKDILERKIEEFNKIIKVGRTHLQDAVPIPLSLEFEVYKKQIEINETRLNNASDELYYIPIGGTVLGTGLNTHKDFGKLTVSYLSSITGLSFKVNPVKAEGISSHNSIVNASGALRQLTLSILKIANDIRWMGSGPRAGLAELVLPQNEPGSSIMPGKVNPTQSEALIQVCLQVLGNDHIISSGEVYGSILDLNICKPIIIFNFLESVEILSNGINSFINHCLIDLKANEDQINSQLERMLMIITNLTPIIGYDKCSEIAQKAYNEKKTIRKVIKEMGVDIDEKELDKLLDPNKMV</sequence>
<dbReference type="AlphaFoldDB" id="A0A0F9R988"/>
<dbReference type="InterPro" id="IPR024083">
    <property type="entry name" value="Fumarase/histidase_N"/>
</dbReference>
<organism evidence="8">
    <name type="scientific">marine sediment metagenome</name>
    <dbReference type="NCBI Taxonomy" id="412755"/>
    <lineage>
        <taxon>unclassified sequences</taxon>
        <taxon>metagenomes</taxon>
        <taxon>ecological metagenomes</taxon>
    </lineage>
</organism>
<dbReference type="PANTHER" id="PTHR11444">
    <property type="entry name" value="ASPARTATEAMMONIA/ARGININOSUCCINATE/ADENYLOSUCCINATE LYASE"/>
    <property type="match status" value="1"/>
</dbReference>
<feature type="domain" description="Fumarase C C-terminal" evidence="7">
    <location>
        <begin position="413"/>
        <end position="466"/>
    </location>
</feature>
<feature type="domain" description="Fumarate lyase N-terminal" evidence="6">
    <location>
        <begin position="15"/>
        <end position="346"/>
    </location>
</feature>
<proteinExistence type="inferred from homology"/>
<dbReference type="GO" id="GO:0006099">
    <property type="term" value="P:tricarboxylic acid cycle"/>
    <property type="evidence" value="ECO:0007669"/>
    <property type="project" value="UniProtKB-KW"/>
</dbReference>
<dbReference type="Pfam" id="PF10415">
    <property type="entry name" value="FumaraseC_C"/>
    <property type="match status" value="1"/>
</dbReference>
<dbReference type="InterPro" id="IPR022761">
    <property type="entry name" value="Fumarate_lyase_N"/>
</dbReference>
<dbReference type="Gene3D" id="1.20.200.10">
    <property type="entry name" value="Fumarase/aspartase (Central domain)"/>
    <property type="match status" value="1"/>
</dbReference>
<accession>A0A0F9R988</accession>
<dbReference type="GO" id="GO:0004333">
    <property type="term" value="F:fumarate hydratase activity"/>
    <property type="evidence" value="ECO:0007669"/>
    <property type="project" value="UniProtKB-EC"/>
</dbReference>
<dbReference type="FunFam" id="1.10.40.30:FF:000002">
    <property type="entry name" value="Fumarate hydratase class II"/>
    <property type="match status" value="1"/>
</dbReference>
<keyword evidence="4" id="KW-0816">Tricarboxylic acid cycle</keyword>
<comment type="caution">
    <text evidence="8">The sequence shown here is derived from an EMBL/GenBank/DDBJ whole genome shotgun (WGS) entry which is preliminary data.</text>
</comment>
<dbReference type="PRINTS" id="PR00145">
    <property type="entry name" value="ARGSUCLYASE"/>
</dbReference>
<dbReference type="EC" id="4.2.1.2" evidence="2"/>
<keyword evidence="5" id="KW-0456">Lyase</keyword>
<dbReference type="PROSITE" id="PS00163">
    <property type="entry name" value="FUMARATE_LYASES"/>
    <property type="match status" value="1"/>
</dbReference>
<dbReference type="FunFam" id="1.10.275.10:FF:000001">
    <property type="entry name" value="Fumarate hydratase, mitochondrial"/>
    <property type="match status" value="1"/>
</dbReference>
<evidence type="ECO:0000256" key="1">
    <source>
        <dbReference type="ARBA" id="ARBA00009084"/>
    </source>
</evidence>
<dbReference type="FunFam" id="1.20.200.10:FF:000001">
    <property type="entry name" value="Fumarate hydratase, mitochondrial"/>
    <property type="match status" value="1"/>
</dbReference>
<dbReference type="InterPro" id="IPR000362">
    <property type="entry name" value="Fumarate_lyase_fam"/>
</dbReference>
<name>A0A0F9R988_9ZZZZ</name>
<dbReference type="InterPro" id="IPR020557">
    <property type="entry name" value="Fumarate_lyase_CS"/>
</dbReference>
<dbReference type="EMBL" id="LAZR01000990">
    <property type="protein sequence ID" value="KKN53070.1"/>
    <property type="molecule type" value="Genomic_DNA"/>
</dbReference>
<protein>
    <recommendedName>
        <fullName evidence="2">fumarate hydratase</fullName>
        <ecNumber evidence="2">4.2.1.2</ecNumber>
    </recommendedName>
</protein>
<gene>
    <name evidence="8" type="ORF">LCGC14_0606220</name>
</gene>
<evidence type="ECO:0000256" key="3">
    <source>
        <dbReference type="ARBA" id="ARBA00022490"/>
    </source>
</evidence>
<dbReference type="InterPro" id="IPR008948">
    <property type="entry name" value="L-Aspartase-like"/>
</dbReference>